<comment type="caution">
    <text evidence="2">The sequence shown here is derived from an EMBL/GenBank/DDBJ whole genome shotgun (WGS) entry which is preliminary data.</text>
</comment>
<dbReference type="RefSeq" id="WP_176820979.1">
    <property type="nucleotide sequence ID" value="NZ_JAJEQC010000006.1"/>
</dbReference>
<evidence type="ECO:0000256" key="1">
    <source>
        <dbReference type="SAM" id="Phobius"/>
    </source>
</evidence>
<gene>
    <name evidence="2" type="ORF">LKD31_07240</name>
</gene>
<keyword evidence="1" id="KW-0812">Transmembrane</keyword>
<keyword evidence="1" id="KW-0472">Membrane</keyword>
<dbReference type="AlphaFoldDB" id="A0AAE3AMB1"/>
<keyword evidence="3" id="KW-1185">Reference proteome</keyword>
<dbReference type="EMBL" id="JAJEQC010000006">
    <property type="protein sequence ID" value="MCC2136809.1"/>
    <property type="molecule type" value="Genomic_DNA"/>
</dbReference>
<accession>A0AAE3AMB1</accession>
<evidence type="ECO:0000313" key="2">
    <source>
        <dbReference type="EMBL" id="MCC2136809.1"/>
    </source>
</evidence>
<sequence>MFNVPAFLDSLQYMAKGMTGVFLVIAAIILSIYLLNRVFKAK</sequence>
<evidence type="ECO:0000313" key="3">
    <source>
        <dbReference type="Proteomes" id="UP001199424"/>
    </source>
</evidence>
<name>A0AAE3AMB1_9FIRM</name>
<feature type="transmembrane region" description="Helical" evidence="1">
    <location>
        <begin position="20"/>
        <end position="39"/>
    </location>
</feature>
<proteinExistence type="predicted"/>
<reference evidence="2" key="1">
    <citation type="submission" date="2021-10" db="EMBL/GenBank/DDBJ databases">
        <title>Anaerobic single-cell dispensing facilitates the cultivation of human gut bacteria.</title>
        <authorList>
            <person name="Afrizal A."/>
        </authorList>
    </citation>
    <scope>NUCLEOTIDE SEQUENCE</scope>
    <source>
        <strain evidence="2">CLA-AA-H250</strain>
    </source>
</reference>
<protein>
    <submittedName>
        <fullName evidence="2">Oxaloacetate decarboxylase</fullName>
    </submittedName>
</protein>
<dbReference type="Proteomes" id="UP001199424">
    <property type="component" value="Unassembled WGS sequence"/>
</dbReference>
<keyword evidence="1" id="KW-1133">Transmembrane helix</keyword>
<organism evidence="2 3">
    <name type="scientific">Hominenteromicrobium mulieris</name>
    <dbReference type="NCBI Taxonomy" id="2885357"/>
    <lineage>
        <taxon>Bacteria</taxon>
        <taxon>Bacillati</taxon>
        <taxon>Bacillota</taxon>
        <taxon>Clostridia</taxon>
        <taxon>Eubacteriales</taxon>
        <taxon>Oscillospiraceae</taxon>
        <taxon>Hominenteromicrobium</taxon>
    </lineage>
</organism>